<keyword evidence="4" id="KW-0560">Oxidoreductase</keyword>
<dbReference type="InterPro" id="IPR040079">
    <property type="entry name" value="Glutathione_S-Trfase"/>
</dbReference>
<reference evidence="4 5" key="1">
    <citation type="submission" date="2020-04" db="EMBL/GenBank/DDBJ databases">
        <authorList>
            <person name="De Canck E."/>
        </authorList>
    </citation>
    <scope>NUCLEOTIDE SEQUENCE [LARGE SCALE GENOMIC DNA]</scope>
    <source>
        <strain evidence="4 5">LMG 27177</strain>
    </source>
</reference>
<dbReference type="PANTHER" id="PTHR44051">
    <property type="entry name" value="GLUTATHIONE S-TRANSFERASE-RELATED"/>
    <property type="match status" value="1"/>
</dbReference>
<dbReference type="SUPFAM" id="SSF47616">
    <property type="entry name" value="GST C-terminal domain-like"/>
    <property type="match status" value="1"/>
</dbReference>
<dbReference type="InterPro" id="IPR036282">
    <property type="entry name" value="Glutathione-S-Trfase_C_sf"/>
</dbReference>
<dbReference type="EC" id="1.8.4.-" evidence="4"/>
<organism evidence="4 5">
    <name type="scientific">Paraburkholderia fynbosensis</name>
    <dbReference type="NCBI Taxonomy" id="1200993"/>
    <lineage>
        <taxon>Bacteria</taxon>
        <taxon>Pseudomonadati</taxon>
        <taxon>Pseudomonadota</taxon>
        <taxon>Betaproteobacteria</taxon>
        <taxon>Burkholderiales</taxon>
        <taxon>Burkholderiaceae</taxon>
        <taxon>Paraburkholderia</taxon>
    </lineage>
</organism>
<dbReference type="PROSITE" id="PS50404">
    <property type="entry name" value="GST_NTER"/>
    <property type="match status" value="1"/>
</dbReference>
<dbReference type="PROSITE" id="PS50405">
    <property type="entry name" value="GST_CTER"/>
    <property type="match status" value="1"/>
</dbReference>
<dbReference type="Gene3D" id="3.40.30.10">
    <property type="entry name" value="Glutaredoxin"/>
    <property type="match status" value="1"/>
</dbReference>
<evidence type="ECO:0000313" key="4">
    <source>
        <dbReference type="EMBL" id="CAB3810901.1"/>
    </source>
</evidence>
<dbReference type="EMBL" id="CADIKI010000053">
    <property type="protein sequence ID" value="CAB3810901.1"/>
    <property type="molecule type" value="Genomic_DNA"/>
</dbReference>
<dbReference type="Pfam" id="PF02798">
    <property type="entry name" value="GST_N"/>
    <property type="match status" value="1"/>
</dbReference>
<dbReference type="AlphaFoldDB" id="A0A6J5H1T3"/>
<feature type="domain" description="GST C-terminal" evidence="3">
    <location>
        <begin position="94"/>
        <end position="206"/>
    </location>
</feature>
<protein>
    <submittedName>
        <fullName evidence="4">Disulfide-bond oxidoreductase YfcG</fullName>
        <ecNumber evidence="4">1.8.4.-</ecNumber>
    </submittedName>
</protein>
<dbReference type="SFLD" id="SFLDS00019">
    <property type="entry name" value="Glutathione_Transferase_(cytos"/>
    <property type="match status" value="1"/>
</dbReference>
<dbReference type="RefSeq" id="WP_175166475.1">
    <property type="nucleotide sequence ID" value="NZ_CADIKI010000053.1"/>
</dbReference>
<comment type="similarity">
    <text evidence="1">Belongs to the GST superfamily.</text>
</comment>
<gene>
    <name evidence="4" type="primary">yfcG_4</name>
    <name evidence="4" type="ORF">LMG27177_07579</name>
</gene>
<sequence>MRDDVILYGARTGNCLRVAIALEELGIAYRTAALDLRAGEQRTPAFLSLNPLGKVPVLQVRSPGNSSLVIAQSNAILLYLAKRAGGTLLSLEEDVYSPLALERFLFFVTDVIAPNHASFFLRSEGCDEGCRLMEQRSLDALLASEGFLENARFMAGQSFTLADIAAATIVAALSSSIDWMVHPRLRRWFACVMARPGVKRGMTAFD</sequence>
<dbReference type="SUPFAM" id="SSF52833">
    <property type="entry name" value="Thioredoxin-like"/>
    <property type="match status" value="1"/>
</dbReference>
<evidence type="ECO:0000259" key="3">
    <source>
        <dbReference type="PROSITE" id="PS50405"/>
    </source>
</evidence>
<dbReference type="GO" id="GO:0016491">
    <property type="term" value="F:oxidoreductase activity"/>
    <property type="evidence" value="ECO:0007669"/>
    <property type="project" value="UniProtKB-KW"/>
</dbReference>
<dbReference type="Proteomes" id="UP000494252">
    <property type="component" value="Unassembled WGS sequence"/>
</dbReference>
<proteinExistence type="inferred from homology"/>
<accession>A0A6J5H1T3</accession>
<evidence type="ECO:0000256" key="1">
    <source>
        <dbReference type="RuleBase" id="RU003494"/>
    </source>
</evidence>
<evidence type="ECO:0000259" key="2">
    <source>
        <dbReference type="PROSITE" id="PS50404"/>
    </source>
</evidence>
<dbReference type="InterPro" id="IPR004045">
    <property type="entry name" value="Glutathione_S-Trfase_N"/>
</dbReference>
<feature type="domain" description="GST N-terminal" evidence="2">
    <location>
        <begin position="2"/>
        <end position="88"/>
    </location>
</feature>
<keyword evidence="5" id="KW-1185">Reference proteome</keyword>
<dbReference type="Pfam" id="PF00043">
    <property type="entry name" value="GST_C"/>
    <property type="match status" value="1"/>
</dbReference>
<dbReference type="InterPro" id="IPR010987">
    <property type="entry name" value="Glutathione-S-Trfase_C-like"/>
</dbReference>
<dbReference type="Gene3D" id="1.20.1050.10">
    <property type="match status" value="1"/>
</dbReference>
<name>A0A6J5H1T3_9BURK</name>
<dbReference type="SFLD" id="SFLDG00358">
    <property type="entry name" value="Main_(cytGST)"/>
    <property type="match status" value="1"/>
</dbReference>
<evidence type="ECO:0000313" key="5">
    <source>
        <dbReference type="Proteomes" id="UP000494252"/>
    </source>
</evidence>
<dbReference type="InterPro" id="IPR004046">
    <property type="entry name" value="GST_C"/>
</dbReference>
<dbReference type="InterPro" id="IPR036249">
    <property type="entry name" value="Thioredoxin-like_sf"/>
</dbReference>
<dbReference type="PANTHER" id="PTHR44051:SF2">
    <property type="entry name" value="HYPOTHETICAL GLUTATHIONE S-TRANSFERASE LIKE PROTEIN"/>
    <property type="match status" value="1"/>
</dbReference>